<accession>A0ABN9SJR8</accession>
<evidence type="ECO:0000313" key="2">
    <source>
        <dbReference type="EMBL" id="CAK0831950.1"/>
    </source>
</evidence>
<dbReference type="SUPFAM" id="SSF50405">
    <property type="entry name" value="Actin-crosslinking proteins"/>
    <property type="match status" value="1"/>
</dbReference>
<feature type="region of interest" description="Disordered" evidence="1">
    <location>
        <begin position="534"/>
        <end position="580"/>
    </location>
</feature>
<organism evidence="2 3">
    <name type="scientific">Prorocentrum cordatum</name>
    <dbReference type="NCBI Taxonomy" id="2364126"/>
    <lineage>
        <taxon>Eukaryota</taxon>
        <taxon>Sar</taxon>
        <taxon>Alveolata</taxon>
        <taxon>Dinophyceae</taxon>
        <taxon>Prorocentrales</taxon>
        <taxon>Prorocentraceae</taxon>
        <taxon>Prorocentrum</taxon>
    </lineage>
</organism>
<reference evidence="2" key="1">
    <citation type="submission" date="2023-10" db="EMBL/GenBank/DDBJ databases">
        <authorList>
            <person name="Chen Y."/>
            <person name="Shah S."/>
            <person name="Dougan E. K."/>
            <person name="Thang M."/>
            <person name="Chan C."/>
        </authorList>
    </citation>
    <scope>NUCLEOTIDE SEQUENCE [LARGE SCALE GENOMIC DNA]</scope>
</reference>
<gene>
    <name evidence="2" type="ORF">PCOR1329_LOCUS30158</name>
</gene>
<proteinExistence type="predicted"/>
<dbReference type="CDD" id="cd00257">
    <property type="entry name" value="beta-trefoil_FSCN-like"/>
    <property type="match status" value="1"/>
</dbReference>
<dbReference type="Pfam" id="PF20102">
    <property type="entry name" value="DUF6492"/>
    <property type="match status" value="1"/>
</dbReference>
<evidence type="ECO:0000256" key="1">
    <source>
        <dbReference type="SAM" id="MobiDB-lite"/>
    </source>
</evidence>
<sequence length="580" mass="62860">MVTASAKESSEQESFQIDENADDNSITLQTTWGKFLTAVRLGAAAKVVLRSDREAVGSWATFILRAKQLEGRGLLLGSDWLGNTVTLQSYLGTYVGVGVEGEVTVNVQEKDVGNCEGFKLVDSGDDGMALQTCKGTFLGARSDGKVVAEAMEAGESEHFRIETIDSKTFFSVLDLPVKKTGNLTDGSSKLSKLDHKTPQPVALKSIHGGYLFPLEEAKRVSDEVVPSNSTRVTQAVLFTRSCEDSGLLPISGRKECEAAASSIGLVEAEADVDVEIVEDAGVPEGCYVENQTHFRLGANPGNQGTGVVHREDGTVMNPICAGVCPSCAMPEPTAPALVILFYERDLCKMRLLASSLTKHDPNQLIGTVHLIWLSKHSPNEFMGDIDYIRNAAAASHTVRFHDMSWMFGSGMAGWHVQQIVKLKASGLVQEDYYVVFDAKNAFIRDMKPDTFLTPCYQGKVFADTDFDNLNADAKKWYYASAAVLGVDVPWGRKWSASITPVVMHTQTVIDMLHYLNEDHFHMTRARCPCAAARSAGTSRPTAPPSSPCITSTPPPRRTRSASTGNRCTTQRSPCGGGRSS</sequence>
<dbReference type="EMBL" id="CAUYUJ010011525">
    <property type="protein sequence ID" value="CAK0831950.1"/>
    <property type="molecule type" value="Genomic_DNA"/>
</dbReference>
<comment type="caution">
    <text evidence="2">The sequence shown here is derived from an EMBL/GenBank/DDBJ whole genome shotgun (WGS) entry which is preliminary data.</text>
</comment>
<evidence type="ECO:0000313" key="3">
    <source>
        <dbReference type="Proteomes" id="UP001189429"/>
    </source>
</evidence>
<keyword evidence="3" id="KW-1185">Reference proteome</keyword>
<name>A0ABN9SJR8_9DINO</name>
<dbReference type="InterPro" id="IPR045499">
    <property type="entry name" value="DUF6492"/>
</dbReference>
<dbReference type="Proteomes" id="UP001189429">
    <property type="component" value="Unassembled WGS sequence"/>
</dbReference>
<protein>
    <recommendedName>
        <fullName evidence="4">Protein xylosyltransferase</fullName>
    </recommendedName>
</protein>
<dbReference type="Gene3D" id="2.80.10.50">
    <property type="match status" value="2"/>
</dbReference>
<evidence type="ECO:0008006" key="4">
    <source>
        <dbReference type="Google" id="ProtNLM"/>
    </source>
</evidence>
<dbReference type="InterPro" id="IPR008999">
    <property type="entry name" value="Actin-crosslinking"/>
</dbReference>